<organism evidence="1">
    <name type="scientific">marine sediment metagenome</name>
    <dbReference type="NCBI Taxonomy" id="412755"/>
    <lineage>
        <taxon>unclassified sequences</taxon>
        <taxon>metagenomes</taxon>
        <taxon>ecological metagenomes</taxon>
    </lineage>
</organism>
<sequence>VAYHLGRCCYGGGESDRGGTNDAQLDTVVLRDRFAVGCDLLGCRYNEKVVAVSATRHRAEHC</sequence>
<gene>
    <name evidence="1" type="ORF">S06H3_41745</name>
</gene>
<accession>X1Q5J8</accession>
<dbReference type="AlphaFoldDB" id="X1Q5J8"/>
<protein>
    <submittedName>
        <fullName evidence="1">Uncharacterized protein</fullName>
    </submittedName>
</protein>
<feature type="non-terminal residue" evidence="1">
    <location>
        <position position="1"/>
    </location>
</feature>
<dbReference type="EMBL" id="BARV01025761">
    <property type="protein sequence ID" value="GAI46360.1"/>
    <property type="molecule type" value="Genomic_DNA"/>
</dbReference>
<name>X1Q5J8_9ZZZZ</name>
<reference evidence="1" key="1">
    <citation type="journal article" date="2014" name="Front. Microbiol.">
        <title>High frequency of phylogenetically diverse reductive dehalogenase-homologous genes in deep subseafloor sedimentary metagenomes.</title>
        <authorList>
            <person name="Kawai M."/>
            <person name="Futagami T."/>
            <person name="Toyoda A."/>
            <person name="Takaki Y."/>
            <person name="Nishi S."/>
            <person name="Hori S."/>
            <person name="Arai W."/>
            <person name="Tsubouchi T."/>
            <person name="Morono Y."/>
            <person name="Uchiyama I."/>
            <person name="Ito T."/>
            <person name="Fujiyama A."/>
            <person name="Inagaki F."/>
            <person name="Takami H."/>
        </authorList>
    </citation>
    <scope>NUCLEOTIDE SEQUENCE</scope>
    <source>
        <strain evidence="1">Expedition CK06-06</strain>
    </source>
</reference>
<comment type="caution">
    <text evidence="1">The sequence shown here is derived from an EMBL/GenBank/DDBJ whole genome shotgun (WGS) entry which is preliminary data.</text>
</comment>
<proteinExistence type="predicted"/>
<evidence type="ECO:0000313" key="1">
    <source>
        <dbReference type="EMBL" id="GAI46360.1"/>
    </source>
</evidence>